<protein>
    <submittedName>
        <fullName evidence="2">Sulfatase</fullName>
    </submittedName>
</protein>
<dbReference type="Gene3D" id="3.40.720.10">
    <property type="entry name" value="Alkaline Phosphatase, subunit A"/>
    <property type="match status" value="1"/>
</dbReference>
<dbReference type="PANTHER" id="PTHR43751">
    <property type="entry name" value="SULFATASE"/>
    <property type="match status" value="1"/>
</dbReference>
<organism evidence="2 3">
    <name type="scientific">Labilibaculum antarcticum</name>
    <dbReference type="NCBI Taxonomy" id="1717717"/>
    <lineage>
        <taxon>Bacteria</taxon>
        <taxon>Pseudomonadati</taxon>
        <taxon>Bacteroidota</taxon>
        <taxon>Bacteroidia</taxon>
        <taxon>Marinilabiliales</taxon>
        <taxon>Marinifilaceae</taxon>
        <taxon>Labilibaculum</taxon>
    </lineage>
</organism>
<dbReference type="Proteomes" id="UP000218267">
    <property type="component" value="Chromosome"/>
</dbReference>
<dbReference type="SUPFAM" id="SSF53649">
    <property type="entry name" value="Alkaline phosphatase-like"/>
    <property type="match status" value="1"/>
</dbReference>
<reference evidence="2 3" key="1">
    <citation type="journal article" date="2018" name="Mar. Genomics">
        <title>Complete genome sequence of Marinifilaceae bacterium strain SPP2, isolated from the Antarctic marine sediment.</title>
        <authorList>
            <person name="Watanabe M."/>
            <person name="Kojima H."/>
            <person name="Fukui M."/>
        </authorList>
    </citation>
    <scope>NUCLEOTIDE SEQUENCE [LARGE SCALE GENOMIC DNA]</scope>
    <source>
        <strain evidence="2 3">SPP2</strain>
    </source>
</reference>
<sequence>MKYLNLTAGLLSLFAVQTSCSVEKPVIDHPNIVWIVSEDNSKHYMSLFDENGVETPNIEKLANHGVIFNRAFSNAAVCSAARSTLIASCYGPRMASHYHRKMECIALQDSMEMFPAYLRKAGYYTTNNSKEDYNIIKADDVWDSSLNKASWRNREEGQPFFHVQNIGTTHEGHVHFTQEQFQTEKTECNPDSCFVQPNHPQTELFKYTNARYRDDIVHMDTEVGEIVNKLKEDGLLENTFIFYYGDHGGVLPGSKGYLYETGLHVPLVVHIPEKYKDLVDLEKGTKTDGFVSFVDFGATVLNLAGVEVPKNMDGKAFLGKGVSKEQLEARDETYSYADRFDEKYDMVRAIRKGNFKYIRNYQPFNFDGLMNNYRYKQLAYQQWRDLYEAGKLNDVQAAFFKPKQAEALYDIEKDPFETNNLAADSKYTAKLLELRGKLEIWENSMPDLSFYPEHYLLKNAISDPASFGQEHKKEIRGYLHIANLQLSDFDSVESEIKSYLKSNDPWERYWALLVCSSFQKKDAKLIALTKEISKNDPELINRVRAAEYLALANNENPVEIMSDALYEANDEAEALLILNSIVLMRDGELNYSFDLKQDRLQKNVADNKLIQQRFLYFNKK</sequence>
<evidence type="ECO:0000313" key="3">
    <source>
        <dbReference type="Proteomes" id="UP000218267"/>
    </source>
</evidence>
<dbReference type="KEGG" id="mbas:ALGA_0065"/>
<dbReference type="InterPro" id="IPR052701">
    <property type="entry name" value="GAG_Ulvan_Degrading_Sulfatases"/>
</dbReference>
<dbReference type="CDD" id="cd16027">
    <property type="entry name" value="SGSH"/>
    <property type="match status" value="1"/>
</dbReference>
<dbReference type="InterPro" id="IPR017850">
    <property type="entry name" value="Alkaline_phosphatase_core_sf"/>
</dbReference>
<accession>A0A1Y1CDR6</accession>
<gene>
    <name evidence="2" type="ORF">ALGA_0065</name>
</gene>
<proteinExistence type="predicted"/>
<dbReference type="OrthoDB" id="9765065at2"/>
<reference evidence="3" key="2">
    <citation type="journal article" date="2020" name="Antonie Van Leeuwenhoek">
        <title>Labilibaculum antarcticum sp. nov., a novel facultative anaerobic, psychrotorelant bacterium isolated from marine sediment of Antarctica.</title>
        <authorList>
            <person name="Watanabe M."/>
            <person name="Kojima H."/>
            <person name="Fukui M."/>
        </authorList>
    </citation>
    <scope>NUCLEOTIDE SEQUENCE [LARGE SCALE GENOMIC DNA]</scope>
    <source>
        <strain evidence="3">SPP2</strain>
    </source>
</reference>
<evidence type="ECO:0000259" key="1">
    <source>
        <dbReference type="Pfam" id="PF00884"/>
    </source>
</evidence>
<dbReference type="PANTHER" id="PTHR43751:SF1">
    <property type="entry name" value="SULFATASE ATSG-RELATED"/>
    <property type="match status" value="1"/>
</dbReference>
<feature type="domain" description="Sulfatase N-terminal" evidence="1">
    <location>
        <begin position="30"/>
        <end position="306"/>
    </location>
</feature>
<dbReference type="AlphaFoldDB" id="A0A1Y1CDR6"/>
<evidence type="ECO:0000313" key="2">
    <source>
        <dbReference type="EMBL" id="BAX78460.1"/>
    </source>
</evidence>
<dbReference type="RefSeq" id="WP_096427401.1">
    <property type="nucleotide sequence ID" value="NZ_AP018042.1"/>
</dbReference>
<dbReference type="InterPro" id="IPR000917">
    <property type="entry name" value="Sulfatase_N"/>
</dbReference>
<dbReference type="EMBL" id="AP018042">
    <property type="protein sequence ID" value="BAX78460.1"/>
    <property type="molecule type" value="Genomic_DNA"/>
</dbReference>
<name>A0A1Y1CDR6_9BACT</name>
<dbReference type="Pfam" id="PF00884">
    <property type="entry name" value="Sulfatase"/>
    <property type="match status" value="1"/>
</dbReference>
<keyword evidence="3" id="KW-1185">Reference proteome</keyword>